<dbReference type="Gene3D" id="1.50.40.10">
    <property type="entry name" value="Mitochondrial carrier domain"/>
    <property type="match status" value="1"/>
</dbReference>
<dbReference type="GO" id="GO:0016020">
    <property type="term" value="C:membrane"/>
    <property type="evidence" value="ECO:0007669"/>
    <property type="project" value="UniProtKB-SubCell"/>
</dbReference>
<dbReference type="WBParaSite" id="ECPE_0001413601-mRNA-1">
    <property type="protein sequence ID" value="ECPE_0001413601-mRNA-1"/>
    <property type="gene ID" value="ECPE_0001413601"/>
</dbReference>
<evidence type="ECO:0000256" key="6">
    <source>
        <dbReference type="ARBA" id="ARBA00022989"/>
    </source>
</evidence>
<organism evidence="13">
    <name type="scientific">Echinostoma caproni</name>
    <dbReference type="NCBI Taxonomy" id="27848"/>
    <lineage>
        <taxon>Eukaryota</taxon>
        <taxon>Metazoa</taxon>
        <taxon>Spiralia</taxon>
        <taxon>Lophotrochozoa</taxon>
        <taxon>Platyhelminthes</taxon>
        <taxon>Trematoda</taxon>
        <taxon>Digenea</taxon>
        <taxon>Plagiorchiida</taxon>
        <taxon>Echinostomata</taxon>
        <taxon>Echinostomatoidea</taxon>
        <taxon>Echinostomatidae</taxon>
        <taxon>Echinostoma</taxon>
    </lineage>
</organism>
<gene>
    <name evidence="11" type="ORF">ECPE_LOCUS14096</name>
</gene>
<evidence type="ECO:0000256" key="9">
    <source>
        <dbReference type="RuleBase" id="RU000488"/>
    </source>
</evidence>
<evidence type="ECO:0000256" key="2">
    <source>
        <dbReference type="ARBA" id="ARBA00006375"/>
    </source>
</evidence>
<evidence type="ECO:0000256" key="1">
    <source>
        <dbReference type="ARBA" id="ARBA00004141"/>
    </source>
</evidence>
<evidence type="ECO:0000256" key="7">
    <source>
        <dbReference type="ARBA" id="ARBA00023136"/>
    </source>
</evidence>
<keyword evidence="7 8" id="KW-0472">Membrane</keyword>
<proteinExistence type="inferred from homology"/>
<feature type="transmembrane region" description="Helical" evidence="10">
    <location>
        <begin position="12"/>
        <end position="29"/>
    </location>
</feature>
<keyword evidence="4 8" id="KW-0812">Transmembrane</keyword>
<evidence type="ECO:0000256" key="3">
    <source>
        <dbReference type="ARBA" id="ARBA00022448"/>
    </source>
</evidence>
<dbReference type="SUPFAM" id="SSF103506">
    <property type="entry name" value="Mitochondrial carrier"/>
    <property type="match status" value="1"/>
</dbReference>
<evidence type="ECO:0000256" key="4">
    <source>
        <dbReference type="ARBA" id="ARBA00022692"/>
    </source>
</evidence>
<evidence type="ECO:0000313" key="12">
    <source>
        <dbReference type="Proteomes" id="UP000272942"/>
    </source>
</evidence>
<sequence length="156" mass="17538">MKLINFFWHRLGPYPLCFIQIFFFQYSLPHGSCNGVMEAKSWIANIYISFLSCLINPSVFLKKIISFQGFRGLYRGYLSTISREIPFSFIQFPVWEQLKVRLTSAFCGSLAGCTAGAITTPLDVAKTRIMLPGTPLASGHLGHALRLVFHENGIRG</sequence>
<dbReference type="EMBL" id="UZAN01056697">
    <property type="protein sequence ID" value="VDP91368.1"/>
    <property type="molecule type" value="Genomic_DNA"/>
</dbReference>
<evidence type="ECO:0000256" key="5">
    <source>
        <dbReference type="ARBA" id="ARBA00022737"/>
    </source>
</evidence>
<dbReference type="AlphaFoldDB" id="A0A183B4G1"/>
<dbReference type="PROSITE" id="PS50920">
    <property type="entry name" value="SOLCAR"/>
    <property type="match status" value="2"/>
</dbReference>
<feature type="repeat" description="Solcar" evidence="8">
    <location>
        <begin position="25"/>
        <end position="101"/>
    </location>
</feature>
<keyword evidence="6 10" id="KW-1133">Transmembrane helix</keyword>
<evidence type="ECO:0000313" key="13">
    <source>
        <dbReference type="WBParaSite" id="ECPE_0001413601-mRNA-1"/>
    </source>
</evidence>
<name>A0A183B4G1_9TREM</name>
<feature type="transmembrane region" description="Helical" evidence="10">
    <location>
        <begin position="41"/>
        <end position="61"/>
    </location>
</feature>
<comment type="subcellular location">
    <subcellularLocation>
        <location evidence="1">Membrane</location>
        <topology evidence="1">Multi-pass membrane protein</topology>
    </subcellularLocation>
</comment>
<feature type="repeat" description="Solcar" evidence="8">
    <location>
        <begin position="103"/>
        <end position="156"/>
    </location>
</feature>
<dbReference type="PANTHER" id="PTHR45667">
    <property type="entry name" value="S-ADENOSYLMETHIONINE MITOCHONDRIAL CARRIER PROTEIN"/>
    <property type="match status" value="1"/>
</dbReference>
<dbReference type="InterPro" id="IPR018108">
    <property type="entry name" value="MCP_transmembrane"/>
</dbReference>
<keyword evidence="5" id="KW-0677">Repeat</keyword>
<reference evidence="13" key="1">
    <citation type="submission" date="2016-06" db="UniProtKB">
        <authorList>
            <consortium name="WormBaseParasite"/>
        </authorList>
    </citation>
    <scope>IDENTIFICATION</scope>
</reference>
<keyword evidence="3 9" id="KW-0813">Transport</keyword>
<protein>
    <submittedName>
        <fullName evidence="13">S-adenosylmethionine mitochondrial carrier protein</fullName>
    </submittedName>
</protein>
<keyword evidence="12" id="KW-1185">Reference proteome</keyword>
<dbReference type="OrthoDB" id="276989at2759"/>
<dbReference type="Pfam" id="PF00153">
    <property type="entry name" value="Mito_carr"/>
    <property type="match status" value="1"/>
</dbReference>
<accession>A0A183B4G1</accession>
<comment type="similarity">
    <text evidence="2 9">Belongs to the mitochondrial carrier (TC 2.A.29) family.</text>
</comment>
<evidence type="ECO:0000256" key="10">
    <source>
        <dbReference type="SAM" id="Phobius"/>
    </source>
</evidence>
<dbReference type="Proteomes" id="UP000272942">
    <property type="component" value="Unassembled WGS sequence"/>
</dbReference>
<evidence type="ECO:0000256" key="8">
    <source>
        <dbReference type="PROSITE-ProRule" id="PRU00282"/>
    </source>
</evidence>
<dbReference type="InterPro" id="IPR023395">
    <property type="entry name" value="MCP_dom_sf"/>
</dbReference>
<reference evidence="11 12" key="2">
    <citation type="submission" date="2018-11" db="EMBL/GenBank/DDBJ databases">
        <authorList>
            <consortium name="Pathogen Informatics"/>
        </authorList>
    </citation>
    <scope>NUCLEOTIDE SEQUENCE [LARGE SCALE GENOMIC DNA]</scope>
    <source>
        <strain evidence="11 12">Egypt</strain>
    </source>
</reference>
<evidence type="ECO:0000313" key="11">
    <source>
        <dbReference type="EMBL" id="VDP91368.1"/>
    </source>
</evidence>